<dbReference type="InterPro" id="IPR055259">
    <property type="entry name" value="YkvP/CgeB_Glyco_trans-like"/>
</dbReference>
<evidence type="ECO:0000259" key="2">
    <source>
        <dbReference type="Pfam" id="PF13579"/>
    </source>
</evidence>
<accession>A0A345YFY9</accession>
<dbReference type="KEGG" id="err:DVR09_11340"/>
<evidence type="ECO:0000259" key="1">
    <source>
        <dbReference type="Pfam" id="PF13524"/>
    </source>
</evidence>
<dbReference type="Gene3D" id="3.40.50.2000">
    <property type="entry name" value="Glycogen Phosphorylase B"/>
    <property type="match status" value="2"/>
</dbReference>
<dbReference type="EMBL" id="CP031357">
    <property type="protein sequence ID" value="AXK42841.1"/>
    <property type="molecule type" value="Genomic_DNA"/>
</dbReference>
<feature type="domain" description="Glycosyltransferase subfamily 4-like N-terminal" evidence="2">
    <location>
        <begin position="33"/>
        <end position="165"/>
    </location>
</feature>
<dbReference type="Pfam" id="PF13524">
    <property type="entry name" value="Glyco_trans_1_2"/>
    <property type="match status" value="1"/>
</dbReference>
<dbReference type="SUPFAM" id="SSF53756">
    <property type="entry name" value="UDP-Glycosyltransferase/glycogen phosphorylase"/>
    <property type="match status" value="1"/>
</dbReference>
<dbReference type="GO" id="GO:0016757">
    <property type="term" value="F:glycosyltransferase activity"/>
    <property type="evidence" value="ECO:0007669"/>
    <property type="project" value="UniProtKB-ARBA"/>
</dbReference>
<dbReference type="CDD" id="cd03801">
    <property type="entry name" value="GT4_PimA-like"/>
    <property type="match status" value="1"/>
</dbReference>
<protein>
    <submittedName>
        <fullName evidence="3">Glycosyltransferase family 1 protein</fullName>
    </submittedName>
</protein>
<keyword evidence="3" id="KW-0808">Transferase</keyword>
<feature type="domain" description="Spore protein YkvP/CgeB glycosyl transferase-like" evidence="1">
    <location>
        <begin position="216"/>
        <end position="364"/>
    </location>
</feature>
<reference evidence="4" key="1">
    <citation type="submission" date="2018-07" db="EMBL/GenBank/DDBJ databases">
        <title>Genome sequence of Erythrobacter strain YH-07, an antagonistic bacterium isolated from Yellow Sea.</title>
        <authorList>
            <person name="Tang T."/>
            <person name="Liu Q."/>
            <person name="Sun X."/>
        </authorList>
    </citation>
    <scope>NUCLEOTIDE SEQUENCE [LARGE SCALE GENOMIC DNA]</scope>
    <source>
        <strain evidence="4">YH-07</strain>
    </source>
</reference>
<gene>
    <name evidence="3" type="ORF">DVR09_11340</name>
</gene>
<proteinExistence type="predicted"/>
<keyword evidence="4" id="KW-1185">Reference proteome</keyword>
<dbReference type="OrthoDB" id="185319at2"/>
<evidence type="ECO:0000313" key="4">
    <source>
        <dbReference type="Proteomes" id="UP000254508"/>
    </source>
</evidence>
<organism evidence="3 4">
    <name type="scientific">Erythrobacter aureus</name>
    <dbReference type="NCBI Taxonomy" id="2182384"/>
    <lineage>
        <taxon>Bacteria</taxon>
        <taxon>Pseudomonadati</taxon>
        <taxon>Pseudomonadota</taxon>
        <taxon>Alphaproteobacteria</taxon>
        <taxon>Sphingomonadales</taxon>
        <taxon>Erythrobacteraceae</taxon>
        <taxon>Erythrobacter/Porphyrobacter group</taxon>
        <taxon>Erythrobacter</taxon>
    </lineage>
</organism>
<dbReference type="InterPro" id="IPR028098">
    <property type="entry name" value="Glyco_trans_4-like_N"/>
</dbReference>
<dbReference type="Proteomes" id="UP000254508">
    <property type="component" value="Chromosome"/>
</dbReference>
<name>A0A345YFY9_9SPHN</name>
<dbReference type="AlphaFoldDB" id="A0A345YFY9"/>
<dbReference type="PANTHER" id="PTHR12526">
    <property type="entry name" value="GLYCOSYLTRANSFERASE"/>
    <property type="match status" value="1"/>
</dbReference>
<sequence length="378" mass="42671">MPQPPEPTDLVHLTTVHDVLDSRIFYREALSAHKAGIRTVVVGPTKAPGLSCHSGIPIVSLRQRNHRLLRRLLAPIEAFKTVRSINPKIVHFHDPEILPVALLLKLLGHKMVWDIHEYYSRVQTAHMRLGVLRTVKRLLLSALVEKLPCAIFDRSVFPTQALRAAICDKSDAIACVNLLPVGEFPNVEGRSDKEFDVIFMGSMSPFRAEPFLHLVDILCQRRPGFKVALLGVPTKTQSWMQANAPHPRTLAAITFIPRVPHSEVSGVLRKARIGFNYHPMDERFKVAIPMKVYEYMICGIAVVCTRFPELAEQLDPSEMVLVEGDDQATYANVILELLNNAERREQISRAGQAAVVSRLNWERREAPKLIKMYRDLLA</sequence>
<evidence type="ECO:0000313" key="3">
    <source>
        <dbReference type="EMBL" id="AXK42841.1"/>
    </source>
</evidence>
<dbReference type="Pfam" id="PF13579">
    <property type="entry name" value="Glyco_trans_4_4"/>
    <property type="match status" value="1"/>
</dbReference>